<dbReference type="InterPro" id="IPR028949">
    <property type="entry name" value="Ntox15"/>
</dbReference>
<accession>A0A1G6KKP2</accession>
<dbReference type="AlphaFoldDB" id="A0A1G6KKP2"/>
<dbReference type="Gene3D" id="2.180.10.10">
    <property type="entry name" value="RHS repeat-associated core"/>
    <property type="match status" value="1"/>
</dbReference>
<feature type="region of interest" description="Disordered" evidence="2">
    <location>
        <begin position="192"/>
        <end position="213"/>
    </location>
</feature>
<feature type="domain" description="Novel toxin 15" evidence="3">
    <location>
        <begin position="255"/>
        <end position="409"/>
    </location>
</feature>
<organism evidence="4 5">
    <name type="scientific">Acinetobacter boissieri</name>
    <dbReference type="NCBI Taxonomy" id="1219383"/>
    <lineage>
        <taxon>Bacteria</taxon>
        <taxon>Pseudomonadati</taxon>
        <taxon>Pseudomonadota</taxon>
        <taxon>Gammaproteobacteria</taxon>
        <taxon>Moraxellales</taxon>
        <taxon>Moraxellaceae</taxon>
        <taxon>Acinetobacter</taxon>
    </lineage>
</organism>
<dbReference type="NCBIfam" id="TIGR03696">
    <property type="entry name" value="Rhs_assc_core"/>
    <property type="match status" value="1"/>
</dbReference>
<reference evidence="5" key="1">
    <citation type="submission" date="2016-09" db="EMBL/GenBank/DDBJ databases">
        <authorList>
            <person name="Varghese N."/>
            <person name="Submissions S."/>
        </authorList>
    </citation>
    <scope>NUCLEOTIDE SEQUENCE [LARGE SCALE GENOMIC DNA]</scope>
    <source>
        <strain evidence="5">ANC 4422</strain>
    </source>
</reference>
<evidence type="ECO:0000256" key="1">
    <source>
        <dbReference type="SAM" id="Coils"/>
    </source>
</evidence>
<dbReference type="STRING" id="1219383.SAMN05421733_1271"/>
<name>A0A1G6KKP2_9GAMM</name>
<evidence type="ECO:0000256" key="2">
    <source>
        <dbReference type="SAM" id="MobiDB-lite"/>
    </source>
</evidence>
<evidence type="ECO:0000259" key="3">
    <source>
        <dbReference type="Pfam" id="PF15604"/>
    </source>
</evidence>
<dbReference type="Proteomes" id="UP000242501">
    <property type="component" value="Unassembled WGS sequence"/>
</dbReference>
<keyword evidence="1" id="KW-0175">Coiled coil</keyword>
<proteinExistence type="predicted"/>
<dbReference type="InterPro" id="IPR022385">
    <property type="entry name" value="Rhs_assc_core"/>
</dbReference>
<protein>
    <submittedName>
        <fullName evidence="4">RHS repeat-associated core domain-containing protein</fullName>
    </submittedName>
</protein>
<feature type="coiled-coil region" evidence="1">
    <location>
        <begin position="233"/>
        <end position="276"/>
    </location>
</feature>
<dbReference type="RefSeq" id="WP_244518321.1">
    <property type="nucleotide sequence ID" value="NZ_FMYL01000027.1"/>
</dbReference>
<feature type="non-terminal residue" evidence="4">
    <location>
        <position position="1"/>
    </location>
</feature>
<dbReference type="EMBL" id="FMYL01000027">
    <property type="protein sequence ID" value="SDC31672.1"/>
    <property type="molecule type" value="Genomic_DNA"/>
</dbReference>
<keyword evidence="5" id="KW-1185">Reference proteome</keyword>
<sequence>YNTNRYFDAKHERYLTPDPLGLAAGPNLYDFALRQPHQLKDSLGLAPEPNKDYSNQSFAWKLEFILVYAFKAHETRNIMGEEMGKTLQGMVEDLPTTVAMFVTWQIISMIPILGPLANSLMAVYAFYSLGSDALDLAIAIGKWVRSVNNAQTQGELICASKELAKILGQMSALVAGSISPAQKLKKMMSAGKKLSATTAPKQDNTKHGPTKSLTTLERKTFGNICFNSKGAGYQKAKNTVTEAERAKGELDKAGYLKEYDRQVSRQQEALNNMTASEYMAARKAFTDAKKGTGCGRNTTASKAQKDYRDKAQDNYLNDRRKEYSKNPETAHQADILAKKDTDAFMKKSAALHEPDMFAGGYNDPEPTCMGDASVNSSIGTQWKKHIQEMDKYAEKAMQENKGNALLNFKFELCK</sequence>
<evidence type="ECO:0000313" key="4">
    <source>
        <dbReference type="EMBL" id="SDC31672.1"/>
    </source>
</evidence>
<gene>
    <name evidence="4" type="ORF">SAMN05421733_1271</name>
</gene>
<evidence type="ECO:0000313" key="5">
    <source>
        <dbReference type="Proteomes" id="UP000242501"/>
    </source>
</evidence>
<dbReference type="Pfam" id="PF15604">
    <property type="entry name" value="Ntox15"/>
    <property type="match status" value="1"/>
</dbReference>